<keyword evidence="6 8" id="KW-1133">Transmembrane helix</keyword>
<dbReference type="PANTHER" id="PTHR31611">
    <property type="entry name" value="HIGH-AFFINITY NICKEL TRANSPORT PROTEIN NIC1"/>
    <property type="match status" value="1"/>
</dbReference>
<dbReference type="Proteomes" id="UP001152300">
    <property type="component" value="Unassembled WGS sequence"/>
</dbReference>
<feature type="transmembrane region" description="Helical" evidence="8">
    <location>
        <begin position="75"/>
        <end position="94"/>
    </location>
</feature>
<evidence type="ECO:0000256" key="2">
    <source>
        <dbReference type="ARBA" id="ARBA00010892"/>
    </source>
</evidence>
<comment type="caution">
    <text evidence="9">The sequence shown here is derived from an EMBL/GenBank/DDBJ whole genome shotgun (WGS) entry which is preliminary data.</text>
</comment>
<dbReference type="GO" id="GO:0012505">
    <property type="term" value="C:endomembrane system"/>
    <property type="evidence" value="ECO:0007669"/>
    <property type="project" value="UniProtKB-SubCell"/>
</dbReference>
<dbReference type="OrthoDB" id="5197598at2759"/>
<feature type="transmembrane region" description="Helical" evidence="8">
    <location>
        <begin position="148"/>
        <end position="171"/>
    </location>
</feature>
<protein>
    <recommendedName>
        <fullName evidence="8">Nickel/cobalt efflux system</fullName>
    </recommendedName>
</protein>
<evidence type="ECO:0000256" key="5">
    <source>
        <dbReference type="ARBA" id="ARBA00022692"/>
    </source>
</evidence>
<keyword evidence="3 8" id="KW-0813">Transport</keyword>
<keyword evidence="7 8" id="KW-0472">Membrane</keyword>
<feature type="transmembrane region" description="Helical" evidence="8">
    <location>
        <begin position="328"/>
        <end position="356"/>
    </location>
</feature>
<evidence type="ECO:0000256" key="4">
    <source>
        <dbReference type="ARBA" id="ARBA00022596"/>
    </source>
</evidence>
<keyword evidence="4" id="KW-0533">Nickel</keyword>
<evidence type="ECO:0000256" key="1">
    <source>
        <dbReference type="ARBA" id="ARBA00004127"/>
    </source>
</evidence>
<sequence length="454" mass="49324">MVGLFNFNNFFVFSKFHLYFVLLCTTSIDSFDVSFSSCNISSFFEMSPRLPTCLHPLIARLPPQVRFLPYPAIRIISLLVLVNIIIWVVVSIVLRSHPLLSSSAVLSYTFGLRHALDADHISAIDLMTRRLIASGSPHTSQPATVGTWFSLGHSTIVIITCIVVAATSGALESRFNSFRNIGGIIGTGVSAGVLILLGIGNAWILWRLVVKLRAVLREEIDGDGGETGLGFEGGGIMMRVLRKVFKVIDRPWKMYPLGVLFGLGFDTSSEIAVLGIASVQGAKRTNIWLILIFPVLFTAGMCLIDTTDGALMMTLYTSTSLARDTIAILYYSIVLTGITVLVAICIGAIQLLSLIANFSTGPFWDGVNATGDHFDVIGGGICGAFVVFGGASVLIYGPWRRWVEKGRVGRRGMGNGDAEMEVELGDLGKKDEMGDMSRDEKDVGRVRDKVIDVE</sequence>
<dbReference type="GO" id="GO:0015099">
    <property type="term" value="F:nickel cation transmembrane transporter activity"/>
    <property type="evidence" value="ECO:0007669"/>
    <property type="project" value="UniProtKB-UniRule"/>
</dbReference>
<dbReference type="GO" id="GO:0005886">
    <property type="term" value="C:plasma membrane"/>
    <property type="evidence" value="ECO:0007669"/>
    <property type="project" value="UniProtKB-SubCell"/>
</dbReference>
<evidence type="ECO:0000256" key="6">
    <source>
        <dbReference type="ARBA" id="ARBA00022989"/>
    </source>
</evidence>
<comment type="similarity">
    <text evidence="2 8">Belongs to the NiCoT transporter (TC 2.A.52) family.</text>
</comment>
<dbReference type="AlphaFoldDB" id="A0A9X0ASR3"/>
<evidence type="ECO:0000256" key="3">
    <source>
        <dbReference type="ARBA" id="ARBA00022448"/>
    </source>
</evidence>
<dbReference type="EMBL" id="JAPEIS010000003">
    <property type="protein sequence ID" value="KAJ8068219.1"/>
    <property type="molecule type" value="Genomic_DNA"/>
</dbReference>
<dbReference type="Pfam" id="PF03824">
    <property type="entry name" value="NicO"/>
    <property type="match status" value="1"/>
</dbReference>
<keyword evidence="10" id="KW-1185">Reference proteome</keyword>
<dbReference type="PANTHER" id="PTHR31611:SF0">
    <property type="entry name" value="HIGH-AFFINITY NICKEL TRANSPORT PROTEIN NIC1"/>
    <property type="match status" value="1"/>
</dbReference>
<feature type="transmembrane region" description="Helical" evidence="8">
    <location>
        <begin position="287"/>
        <end position="307"/>
    </location>
</feature>
<accession>A0A9X0ASR3</accession>
<feature type="transmembrane region" description="Helical" evidence="8">
    <location>
        <begin position="183"/>
        <end position="206"/>
    </location>
</feature>
<proteinExistence type="inferred from homology"/>
<reference evidence="9" key="1">
    <citation type="submission" date="2022-11" db="EMBL/GenBank/DDBJ databases">
        <title>Genome Resource of Sclerotinia nivalis Strain SnTB1, a Plant Pathogen Isolated from American Ginseng.</title>
        <authorList>
            <person name="Fan S."/>
        </authorList>
    </citation>
    <scope>NUCLEOTIDE SEQUENCE</scope>
    <source>
        <strain evidence="9">SnTB1</strain>
    </source>
</reference>
<dbReference type="InterPro" id="IPR011541">
    <property type="entry name" value="Ni/Co_transpt_high_affinity"/>
</dbReference>
<gene>
    <name evidence="9" type="ORF">OCU04_003788</name>
</gene>
<organism evidence="9 10">
    <name type="scientific">Sclerotinia nivalis</name>
    <dbReference type="NCBI Taxonomy" id="352851"/>
    <lineage>
        <taxon>Eukaryota</taxon>
        <taxon>Fungi</taxon>
        <taxon>Dikarya</taxon>
        <taxon>Ascomycota</taxon>
        <taxon>Pezizomycotina</taxon>
        <taxon>Leotiomycetes</taxon>
        <taxon>Helotiales</taxon>
        <taxon>Sclerotiniaceae</taxon>
        <taxon>Sclerotinia</taxon>
    </lineage>
</organism>
<evidence type="ECO:0000313" key="10">
    <source>
        <dbReference type="Proteomes" id="UP001152300"/>
    </source>
</evidence>
<evidence type="ECO:0000313" key="9">
    <source>
        <dbReference type="EMBL" id="KAJ8068219.1"/>
    </source>
</evidence>
<evidence type="ECO:0000256" key="8">
    <source>
        <dbReference type="RuleBase" id="RU362101"/>
    </source>
</evidence>
<dbReference type="InterPro" id="IPR004688">
    <property type="entry name" value="Ni/Co_transpt"/>
</dbReference>
<feature type="transmembrane region" description="Helical" evidence="8">
    <location>
        <begin position="376"/>
        <end position="397"/>
    </location>
</feature>
<evidence type="ECO:0000256" key="7">
    <source>
        <dbReference type="ARBA" id="ARBA00023136"/>
    </source>
</evidence>
<name>A0A9X0ASR3_9HELO</name>
<comment type="subcellular location">
    <subcellularLocation>
        <location evidence="8">Cell membrane</location>
        <topology evidence="8">Multi-pass membrane protein</topology>
    </subcellularLocation>
    <subcellularLocation>
        <location evidence="1">Endomembrane system</location>
        <topology evidence="1">Multi-pass membrane protein</topology>
    </subcellularLocation>
</comment>
<keyword evidence="5 8" id="KW-0812">Transmembrane</keyword>